<accession>A0A8T9C7I4</accession>
<dbReference type="AlphaFoldDB" id="A0A8T9C7I4"/>
<proteinExistence type="predicted"/>
<dbReference type="InterPro" id="IPR001077">
    <property type="entry name" value="COMT_C"/>
</dbReference>
<dbReference type="Proteomes" id="UP000469558">
    <property type="component" value="Unassembled WGS sequence"/>
</dbReference>
<feature type="domain" description="O-methyltransferase C-terminal" evidence="4">
    <location>
        <begin position="163"/>
        <end position="321"/>
    </location>
</feature>
<dbReference type="InterPro" id="IPR016461">
    <property type="entry name" value="COMT-like"/>
</dbReference>
<evidence type="ECO:0000313" key="5">
    <source>
        <dbReference type="EMBL" id="TVY80397.1"/>
    </source>
</evidence>
<evidence type="ECO:0000259" key="4">
    <source>
        <dbReference type="Pfam" id="PF00891"/>
    </source>
</evidence>
<dbReference type="PANTHER" id="PTHR43712:SF2">
    <property type="entry name" value="O-METHYLTRANSFERASE CICE"/>
    <property type="match status" value="1"/>
</dbReference>
<keyword evidence="2" id="KW-0808">Transferase</keyword>
<keyword evidence="3" id="KW-0949">S-adenosyl-L-methionine</keyword>
<dbReference type="EMBL" id="QGMK01000692">
    <property type="protein sequence ID" value="TVY80397.1"/>
    <property type="molecule type" value="Genomic_DNA"/>
</dbReference>
<dbReference type="PANTHER" id="PTHR43712">
    <property type="entry name" value="PUTATIVE (AFU_ORTHOLOGUE AFUA_4G14580)-RELATED"/>
    <property type="match status" value="1"/>
</dbReference>
<gene>
    <name evidence="5" type="primary">aflO_0</name>
    <name evidence="5" type="ORF">LSUE1_G004398</name>
</gene>
<organism evidence="5 6">
    <name type="scientific">Lachnellula suecica</name>
    <dbReference type="NCBI Taxonomy" id="602035"/>
    <lineage>
        <taxon>Eukaryota</taxon>
        <taxon>Fungi</taxon>
        <taxon>Dikarya</taxon>
        <taxon>Ascomycota</taxon>
        <taxon>Pezizomycotina</taxon>
        <taxon>Leotiomycetes</taxon>
        <taxon>Helotiales</taxon>
        <taxon>Lachnaceae</taxon>
        <taxon>Lachnellula</taxon>
    </lineage>
</organism>
<keyword evidence="6" id="KW-1185">Reference proteome</keyword>
<evidence type="ECO:0000313" key="6">
    <source>
        <dbReference type="Proteomes" id="UP000469558"/>
    </source>
</evidence>
<evidence type="ECO:0000256" key="1">
    <source>
        <dbReference type="ARBA" id="ARBA00022603"/>
    </source>
</evidence>
<sequence>MEYIAEEVKRLADGTDQAGRRKMALALRDLSYSLEAPKDTISRIVSSVLSGRYLRYFASFGMVTETAKDIFAANNITKALADPGKEAEVKFHFDTIGPVYQATPAFLRSHNFTNPESAVDCPFQLAYNTTKSNFDFFPELPAESLETFDKYMSTRTAETASWLSVYPLIEEVSNCGMEEVVFVDVGGGIGHQCVALRDKYPDLKGRVIVQDLDHPIAGRIPHPSVKGMVHDFFNEQPVKGARFYYLRAVLHDRPDEPCRIILARLREALTEKSRILIEEMVLPNAGVDWAAAHTDLNMMSCSAVQERTQDQWESLLDGIGLRIVEQRSYHGGWSGYDSVITVAKK</sequence>
<protein>
    <submittedName>
        <fullName evidence="5">Demethylsterigmatocystin 6-O-methyltransferase</fullName>
    </submittedName>
</protein>
<dbReference type="InterPro" id="IPR029063">
    <property type="entry name" value="SAM-dependent_MTases_sf"/>
</dbReference>
<dbReference type="PROSITE" id="PS51683">
    <property type="entry name" value="SAM_OMT_II"/>
    <property type="match status" value="1"/>
</dbReference>
<evidence type="ECO:0000256" key="3">
    <source>
        <dbReference type="ARBA" id="ARBA00022691"/>
    </source>
</evidence>
<dbReference type="GO" id="GO:0032259">
    <property type="term" value="P:methylation"/>
    <property type="evidence" value="ECO:0007669"/>
    <property type="project" value="UniProtKB-KW"/>
</dbReference>
<dbReference type="GO" id="GO:0008171">
    <property type="term" value="F:O-methyltransferase activity"/>
    <property type="evidence" value="ECO:0007669"/>
    <property type="project" value="InterPro"/>
</dbReference>
<dbReference type="Gene3D" id="3.40.50.150">
    <property type="entry name" value="Vaccinia Virus protein VP39"/>
    <property type="match status" value="1"/>
</dbReference>
<evidence type="ECO:0000256" key="2">
    <source>
        <dbReference type="ARBA" id="ARBA00022679"/>
    </source>
</evidence>
<comment type="caution">
    <text evidence="5">The sequence shown here is derived from an EMBL/GenBank/DDBJ whole genome shotgun (WGS) entry which is preliminary data.</text>
</comment>
<dbReference type="SUPFAM" id="SSF53335">
    <property type="entry name" value="S-adenosyl-L-methionine-dependent methyltransferases"/>
    <property type="match status" value="1"/>
</dbReference>
<keyword evidence="1" id="KW-0489">Methyltransferase</keyword>
<dbReference type="OrthoDB" id="2410195at2759"/>
<dbReference type="Pfam" id="PF00891">
    <property type="entry name" value="Methyltransf_2"/>
    <property type="match status" value="1"/>
</dbReference>
<reference evidence="5 6" key="1">
    <citation type="submission" date="2018-05" db="EMBL/GenBank/DDBJ databases">
        <title>Genome sequencing and assembly of the regulated plant pathogen Lachnellula willkommii and related sister species for the development of diagnostic species identification markers.</title>
        <authorList>
            <person name="Giroux E."/>
            <person name="Bilodeau G."/>
        </authorList>
    </citation>
    <scope>NUCLEOTIDE SEQUENCE [LARGE SCALE GENOMIC DNA]</scope>
    <source>
        <strain evidence="5 6">CBS 268.59</strain>
    </source>
</reference>
<name>A0A8T9C7I4_9HELO</name>